<feature type="region of interest" description="Disordered" evidence="1">
    <location>
        <begin position="245"/>
        <end position="274"/>
    </location>
</feature>
<evidence type="ECO:0000259" key="2">
    <source>
        <dbReference type="Pfam" id="PF00646"/>
    </source>
</evidence>
<evidence type="ECO:0000256" key="1">
    <source>
        <dbReference type="SAM" id="MobiDB-lite"/>
    </source>
</evidence>
<dbReference type="Proteomes" id="UP001149165">
    <property type="component" value="Unassembled WGS sequence"/>
</dbReference>
<reference evidence="3" key="1">
    <citation type="submission" date="2022-11" db="EMBL/GenBank/DDBJ databases">
        <authorList>
            <person name="Petersen C."/>
        </authorList>
    </citation>
    <scope>NUCLEOTIDE SEQUENCE</scope>
    <source>
        <strain evidence="3">IBT 30069</strain>
    </source>
</reference>
<accession>A0A9W9G8N7</accession>
<evidence type="ECO:0000313" key="4">
    <source>
        <dbReference type="Proteomes" id="UP001149165"/>
    </source>
</evidence>
<feature type="compositionally biased region" description="Polar residues" evidence="1">
    <location>
        <begin position="261"/>
        <end position="274"/>
    </location>
</feature>
<comment type="caution">
    <text evidence="3">The sequence shown here is derived from an EMBL/GenBank/DDBJ whole genome shotgun (WGS) entry which is preliminary data.</text>
</comment>
<name>A0A9W9G8N7_9EURO</name>
<dbReference type="InterPro" id="IPR001810">
    <property type="entry name" value="F-box_dom"/>
</dbReference>
<organism evidence="3 4">
    <name type="scientific">Penicillium angulare</name>
    <dbReference type="NCBI Taxonomy" id="116970"/>
    <lineage>
        <taxon>Eukaryota</taxon>
        <taxon>Fungi</taxon>
        <taxon>Dikarya</taxon>
        <taxon>Ascomycota</taxon>
        <taxon>Pezizomycotina</taxon>
        <taxon>Eurotiomycetes</taxon>
        <taxon>Eurotiomycetidae</taxon>
        <taxon>Eurotiales</taxon>
        <taxon>Aspergillaceae</taxon>
        <taxon>Penicillium</taxon>
    </lineage>
</organism>
<dbReference type="OrthoDB" id="3886018at2759"/>
<feature type="domain" description="F-box" evidence="2">
    <location>
        <begin position="3"/>
        <end position="43"/>
    </location>
</feature>
<dbReference type="AlphaFoldDB" id="A0A9W9G8N7"/>
<sequence length="274" mass="30958">MSWHRIPPEIFEDIIEYLDLNSIKNLRLTTKHTAQHCLGLKFLSFASTTKLDITPKSLQAFKERASHPVFRKALHLLIIQIKFQDYDDTYPKFFEQARYQVSPGGPPTIEWLQTLRSERESLSDEFIIDSLVYVLNCLSYLDEIKLELCRAFSLGKIVSSNGKGRYPWASHASALVLAAVMASSTTIRQLSMYKACGIDRSLHQGCSMPIKKITDSLNESGKALNDGPFRLENLGMHISCKDRNLSTRQESQGSLPPEPILNSTLPHSTQKSDL</sequence>
<protein>
    <recommendedName>
        <fullName evidence="2">F-box domain-containing protein</fullName>
    </recommendedName>
</protein>
<dbReference type="Pfam" id="PF00646">
    <property type="entry name" value="F-box"/>
    <property type="match status" value="1"/>
</dbReference>
<keyword evidence="4" id="KW-1185">Reference proteome</keyword>
<reference evidence="3" key="2">
    <citation type="journal article" date="2023" name="IMA Fungus">
        <title>Comparative genomic study of the Penicillium genus elucidates a diverse pangenome and 15 lateral gene transfer events.</title>
        <authorList>
            <person name="Petersen C."/>
            <person name="Sorensen T."/>
            <person name="Nielsen M.R."/>
            <person name="Sondergaard T.E."/>
            <person name="Sorensen J.L."/>
            <person name="Fitzpatrick D.A."/>
            <person name="Frisvad J.C."/>
            <person name="Nielsen K.L."/>
        </authorList>
    </citation>
    <scope>NUCLEOTIDE SEQUENCE</scope>
    <source>
        <strain evidence="3">IBT 30069</strain>
    </source>
</reference>
<evidence type="ECO:0000313" key="3">
    <source>
        <dbReference type="EMBL" id="KAJ5113467.1"/>
    </source>
</evidence>
<gene>
    <name evidence="3" type="ORF">N7456_002001</name>
</gene>
<proteinExistence type="predicted"/>
<dbReference type="EMBL" id="JAPQKH010000002">
    <property type="protein sequence ID" value="KAJ5113467.1"/>
    <property type="molecule type" value="Genomic_DNA"/>
</dbReference>